<dbReference type="Gene3D" id="3.30.160.60">
    <property type="entry name" value="Classic Zinc Finger"/>
    <property type="match status" value="1"/>
</dbReference>
<gene>
    <name evidence="2" type="ORF">BN980_GECA01s09899g</name>
</gene>
<dbReference type="GO" id="GO:0003723">
    <property type="term" value="F:RNA binding"/>
    <property type="evidence" value="ECO:0007669"/>
    <property type="project" value="TreeGrafter"/>
</dbReference>
<reference evidence="2" key="1">
    <citation type="submission" date="2014-03" db="EMBL/GenBank/DDBJ databases">
        <authorList>
            <person name="Casaregola S."/>
        </authorList>
    </citation>
    <scope>NUCLEOTIDE SEQUENCE [LARGE SCALE GENOMIC DNA]</scope>
    <source>
        <strain evidence="2">CLIB 918</strain>
    </source>
</reference>
<evidence type="ECO:0008006" key="4">
    <source>
        <dbReference type="Google" id="ProtNLM"/>
    </source>
</evidence>
<dbReference type="SUPFAM" id="SSF57667">
    <property type="entry name" value="beta-beta-alpha zinc fingers"/>
    <property type="match status" value="1"/>
</dbReference>
<dbReference type="GO" id="GO:0000398">
    <property type="term" value="P:mRNA splicing, via spliceosome"/>
    <property type="evidence" value="ECO:0007669"/>
    <property type="project" value="InterPro"/>
</dbReference>
<feature type="region of interest" description="Disordered" evidence="1">
    <location>
        <begin position="169"/>
        <end position="199"/>
    </location>
</feature>
<dbReference type="InterPro" id="IPR040023">
    <property type="entry name" value="WBP4"/>
</dbReference>
<evidence type="ECO:0000313" key="2">
    <source>
        <dbReference type="EMBL" id="CDO51653.1"/>
    </source>
</evidence>
<organism evidence="2 3">
    <name type="scientific">Geotrichum candidum</name>
    <name type="common">Oospora lactis</name>
    <name type="synonym">Dipodascus geotrichum</name>
    <dbReference type="NCBI Taxonomy" id="1173061"/>
    <lineage>
        <taxon>Eukaryota</taxon>
        <taxon>Fungi</taxon>
        <taxon>Dikarya</taxon>
        <taxon>Ascomycota</taxon>
        <taxon>Saccharomycotina</taxon>
        <taxon>Dipodascomycetes</taxon>
        <taxon>Dipodascales</taxon>
        <taxon>Dipodascaceae</taxon>
        <taxon>Geotrichum</taxon>
    </lineage>
</organism>
<proteinExistence type="predicted"/>
<dbReference type="EMBL" id="CCBN010000001">
    <property type="protein sequence ID" value="CDO51653.1"/>
    <property type="molecule type" value="Genomic_DNA"/>
</dbReference>
<comment type="caution">
    <text evidence="2">The sequence shown here is derived from an EMBL/GenBank/DDBJ whole genome shotgun (WGS) entry which is preliminary data.</text>
</comment>
<dbReference type="Proteomes" id="UP000242525">
    <property type="component" value="Unassembled WGS sequence"/>
</dbReference>
<dbReference type="AlphaFoldDB" id="A0A0J9X4J3"/>
<feature type="compositionally biased region" description="Basic residues" evidence="1">
    <location>
        <begin position="184"/>
        <end position="199"/>
    </location>
</feature>
<dbReference type="OrthoDB" id="191651at2759"/>
<evidence type="ECO:0000313" key="3">
    <source>
        <dbReference type="Proteomes" id="UP000242525"/>
    </source>
</evidence>
<sequence length="199" mass="21622">MAPKYWCKTCKIHVADTKVDRARHDASVRHQSQLQSFIRGLHRQNRDADREARLAAAAVKDLEAAVAAESKNATTISSDASIGTSTVVQPTQKSGSRPAFYNNKPIRAASVAAAASDGSPAKVLIFEKKKHAKKVDPDTANWKFEEKTAEVSATSYSTTGASKVALDLLGDDDENDDDKTSAPKPKKALFKKRQIRVSK</sequence>
<dbReference type="STRING" id="1173061.A0A0J9X4J3"/>
<dbReference type="PANTHER" id="PTHR13173">
    <property type="entry name" value="WW DOMAIN BINDING PROTEIN 4"/>
    <property type="match status" value="1"/>
</dbReference>
<dbReference type="InterPro" id="IPR036236">
    <property type="entry name" value="Znf_C2H2_sf"/>
</dbReference>
<keyword evidence="3" id="KW-1185">Reference proteome</keyword>
<evidence type="ECO:0000256" key="1">
    <source>
        <dbReference type="SAM" id="MobiDB-lite"/>
    </source>
</evidence>
<protein>
    <recommendedName>
        <fullName evidence="4">U1-type domain-containing protein</fullName>
    </recommendedName>
</protein>
<dbReference type="GO" id="GO:0071011">
    <property type="term" value="C:precatalytic spliceosome"/>
    <property type="evidence" value="ECO:0007669"/>
    <property type="project" value="TreeGrafter"/>
</dbReference>
<name>A0A0J9X4J3_GEOCN</name>
<dbReference type="PANTHER" id="PTHR13173:SF10">
    <property type="entry name" value="WW DOMAIN-BINDING PROTEIN 4"/>
    <property type="match status" value="1"/>
</dbReference>
<accession>A0A0J9X4J3</accession>